<keyword evidence="1" id="KW-1133">Transmembrane helix</keyword>
<keyword evidence="3" id="KW-1185">Reference proteome</keyword>
<sequence length="136" mass="15829">MKFISLKESKNVWLIIIALTIIAILFKSIYRQYITENHIQDFRISDTSPNFFAGLIIMFFYFTQNVYNKNKFIKNAFFALVGLIGYELVQGNVLTYRTFDFSDIVASIIGVILAYFLCIELNNRTTLLPKEKSSNR</sequence>
<evidence type="ECO:0008006" key="4">
    <source>
        <dbReference type="Google" id="ProtNLM"/>
    </source>
</evidence>
<feature type="transmembrane region" description="Helical" evidence="1">
    <location>
        <begin position="50"/>
        <end position="67"/>
    </location>
</feature>
<dbReference type="PANTHER" id="PTHR28008">
    <property type="entry name" value="DOMAIN PROTEIN, PUTATIVE (AFU_ORTHOLOGUE AFUA_3G10980)-RELATED"/>
    <property type="match status" value="1"/>
</dbReference>
<organism evidence="2 3">
    <name type="scientific">Flavobacterium bernardetii</name>
    <dbReference type="NCBI Taxonomy" id="2813823"/>
    <lineage>
        <taxon>Bacteria</taxon>
        <taxon>Pseudomonadati</taxon>
        <taxon>Bacteroidota</taxon>
        <taxon>Flavobacteriia</taxon>
        <taxon>Flavobacteriales</taxon>
        <taxon>Flavobacteriaceae</taxon>
        <taxon>Flavobacterium</taxon>
    </lineage>
</organism>
<name>A0ABR7IWD5_9FLAO</name>
<protein>
    <recommendedName>
        <fullName evidence="4">VanZ-like domain-containing protein</fullName>
    </recommendedName>
</protein>
<gene>
    <name evidence="2" type="ORF">H8R27_03485</name>
</gene>
<dbReference type="RefSeq" id="WP_187002995.1">
    <property type="nucleotide sequence ID" value="NZ_JAANOQ010000001.1"/>
</dbReference>
<dbReference type="Proteomes" id="UP000605990">
    <property type="component" value="Unassembled WGS sequence"/>
</dbReference>
<comment type="caution">
    <text evidence="2">The sequence shown here is derived from an EMBL/GenBank/DDBJ whole genome shotgun (WGS) entry which is preliminary data.</text>
</comment>
<feature type="transmembrane region" description="Helical" evidence="1">
    <location>
        <begin position="12"/>
        <end position="30"/>
    </location>
</feature>
<feature type="transmembrane region" description="Helical" evidence="1">
    <location>
        <begin position="101"/>
        <end position="122"/>
    </location>
</feature>
<proteinExistence type="predicted"/>
<evidence type="ECO:0000313" key="2">
    <source>
        <dbReference type="EMBL" id="MBC5833937.1"/>
    </source>
</evidence>
<dbReference type="EMBL" id="JACRUN010000001">
    <property type="protein sequence ID" value="MBC5833937.1"/>
    <property type="molecule type" value="Genomic_DNA"/>
</dbReference>
<evidence type="ECO:0000313" key="3">
    <source>
        <dbReference type="Proteomes" id="UP000605990"/>
    </source>
</evidence>
<accession>A0ABR7IWD5</accession>
<dbReference type="PANTHER" id="PTHR28008:SF1">
    <property type="entry name" value="DOMAIN PROTEIN, PUTATIVE (AFU_ORTHOLOGUE AFUA_3G10980)-RELATED"/>
    <property type="match status" value="1"/>
</dbReference>
<reference evidence="2 3" key="1">
    <citation type="submission" date="2020-08" db="EMBL/GenBank/DDBJ databases">
        <title>Description of novel Flavobacterium F-408 isolate.</title>
        <authorList>
            <person name="Saticioglu I.B."/>
            <person name="Duman M."/>
            <person name="Altun S."/>
        </authorList>
    </citation>
    <scope>NUCLEOTIDE SEQUENCE [LARGE SCALE GENOMIC DNA]</scope>
    <source>
        <strain evidence="2 3">F-408</strain>
    </source>
</reference>
<evidence type="ECO:0000256" key="1">
    <source>
        <dbReference type="SAM" id="Phobius"/>
    </source>
</evidence>
<feature type="transmembrane region" description="Helical" evidence="1">
    <location>
        <begin position="72"/>
        <end position="89"/>
    </location>
</feature>
<keyword evidence="1" id="KW-0472">Membrane</keyword>
<keyword evidence="1" id="KW-0812">Transmembrane</keyword>